<accession>A0ACB7W945</accession>
<protein>
    <submittedName>
        <fullName evidence="1">Uncharacterized protein</fullName>
    </submittedName>
</protein>
<dbReference type="EMBL" id="CM037015">
    <property type="protein sequence ID" value="KAH7683967.1"/>
    <property type="molecule type" value="Genomic_DNA"/>
</dbReference>
<name>A0ACB7W945_DIOAL</name>
<reference evidence="2" key="1">
    <citation type="journal article" date="2022" name="Nat. Commun.">
        <title>Chromosome evolution and the genetic basis of agronomically important traits in greater yam.</title>
        <authorList>
            <person name="Bredeson J.V."/>
            <person name="Lyons J.B."/>
            <person name="Oniyinde I.O."/>
            <person name="Okereke N.R."/>
            <person name="Kolade O."/>
            <person name="Nnabue I."/>
            <person name="Nwadili C.O."/>
            <person name="Hribova E."/>
            <person name="Parker M."/>
            <person name="Nwogha J."/>
            <person name="Shu S."/>
            <person name="Carlson J."/>
            <person name="Kariba R."/>
            <person name="Muthemba S."/>
            <person name="Knop K."/>
            <person name="Barton G.J."/>
            <person name="Sherwood A.V."/>
            <person name="Lopez-Montes A."/>
            <person name="Asiedu R."/>
            <person name="Jamnadass R."/>
            <person name="Muchugi A."/>
            <person name="Goodstein D."/>
            <person name="Egesi C.N."/>
            <person name="Featherston J."/>
            <person name="Asfaw A."/>
            <person name="Simpson G.G."/>
            <person name="Dolezel J."/>
            <person name="Hendre P.S."/>
            <person name="Van Deynze A."/>
            <person name="Kumar P.L."/>
            <person name="Obidiegwu J.E."/>
            <person name="Bhattacharjee R."/>
            <person name="Rokhsar D.S."/>
        </authorList>
    </citation>
    <scope>NUCLEOTIDE SEQUENCE [LARGE SCALE GENOMIC DNA]</scope>
    <source>
        <strain evidence="2">cv. TDa95/00328</strain>
    </source>
</reference>
<dbReference type="Proteomes" id="UP000827976">
    <property type="component" value="Chromosome 5"/>
</dbReference>
<proteinExistence type="predicted"/>
<comment type="caution">
    <text evidence="1">The sequence shown here is derived from an EMBL/GenBank/DDBJ whole genome shotgun (WGS) entry which is preliminary data.</text>
</comment>
<evidence type="ECO:0000313" key="1">
    <source>
        <dbReference type="EMBL" id="KAH7683967.1"/>
    </source>
</evidence>
<evidence type="ECO:0000313" key="2">
    <source>
        <dbReference type="Proteomes" id="UP000827976"/>
    </source>
</evidence>
<sequence>MNSKRSYTHLFIIACLSFFAIQAQMTHGLRGINIVLRLDGERVAPRMLTSIDAGALDTTTRKNPAMAPSSSLDPNRTSKRRVRRGSDPIHNRC</sequence>
<keyword evidence="2" id="KW-1185">Reference proteome</keyword>
<gene>
    <name evidence="1" type="ORF">IHE45_05G217000</name>
</gene>
<organism evidence="1 2">
    <name type="scientific">Dioscorea alata</name>
    <name type="common">Purple yam</name>
    <dbReference type="NCBI Taxonomy" id="55571"/>
    <lineage>
        <taxon>Eukaryota</taxon>
        <taxon>Viridiplantae</taxon>
        <taxon>Streptophyta</taxon>
        <taxon>Embryophyta</taxon>
        <taxon>Tracheophyta</taxon>
        <taxon>Spermatophyta</taxon>
        <taxon>Magnoliopsida</taxon>
        <taxon>Liliopsida</taxon>
        <taxon>Dioscoreales</taxon>
        <taxon>Dioscoreaceae</taxon>
        <taxon>Dioscorea</taxon>
    </lineage>
</organism>